<accession>A0A6J4KVV9</accession>
<evidence type="ECO:0000313" key="1">
    <source>
        <dbReference type="EMBL" id="CAA9315684.1"/>
    </source>
</evidence>
<sequence length="89" mass="9671">NQQGDLASPLRLLEMLEFRFGAFEAIATTSLELSRKGPENGLPMDRGTAEAILEFRDDLKQAYRAALEWADAKGLGAGLSLAETDEDDA</sequence>
<proteinExistence type="predicted"/>
<dbReference type="EMBL" id="CADCTV010000302">
    <property type="protein sequence ID" value="CAA9315684.1"/>
    <property type="molecule type" value="Genomic_DNA"/>
</dbReference>
<reference evidence="1" key="1">
    <citation type="submission" date="2020-02" db="EMBL/GenBank/DDBJ databases">
        <authorList>
            <person name="Meier V. D."/>
        </authorList>
    </citation>
    <scope>NUCLEOTIDE SEQUENCE</scope>
    <source>
        <strain evidence="1">AVDCRST_MAG89</strain>
    </source>
</reference>
<feature type="non-terminal residue" evidence="1">
    <location>
        <position position="1"/>
    </location>
</feature>
<dbReference type="AlphaFoldDB" id="A0A6J4KVV9"/>
<organism evidence="1">
    <name type="scientific">uncultured Gemmatimonadota bacterium</name>
    <dbReference type="NCBI Taxonomy" id="203437"/>
    <lineage>
        <taxon>Bacteria</taxon>
        <taxon>Pseudomonadati</taxon>
        <taxon>Gemmatimonadota</taxon>
        <taxon>environmental samples</taxon>
    </lineage>
</organism>
<gene>
    <name evidence="1" type="ORF">AVDCRST_MAG89-1381</name>
</gene>
<protein>
    <submittedName>
        <fullName evidence="1">Uncharacterized protein</fullName>
    </submittedName>
</protein>
<name>A0A6J4KVV9_9BACT</name>